<evidence type="ECO:0000256" key="8">
    <source>
        <dbReference type="ARBA" id="ARBA00023102"/>
    </source>
</evidence>
<dbReference type="Proteomes" id="UP001628193">
    <property type="component" value="Unassembled WGS sequence"/>
</dbReference>
<keyword evidence="5 11" id="KW-0378">Hydrolase</keyword>
<dbReference type="PROSITE" id="PS00767">
    <property type="entry name" value="THF_DHG_CYH_2"/>
    <property type="match status" value="1"/>
</dbReference>
<dbReference type="SUPFAM" id="SSF51735">
    <property type="entry name" value="NAD(P)-binding Rossmann-fold domains"/>
    <property type="match status" value="1"/>
</dbReference>
<dbReference type="InterPro" id="IPR046346">
    <property type="entry name" value="Aminoacid_DH-like_N_sf"/>
</dbReference>
<dbReference type="RefSeq" id="WP_420906252.1">
    <property type="nucleotide sequence ID" value="NZ_BAAFGK010000005.1"/>
</dbReference>
<dbReference type="EC" id="1.5.1.5" evidence="11"/>
<feature type="binding site" evidence="11">
    <location>
        <begin position="165"/>
        <end position="167"/>
    </location>
    <ligand>
        <name>NADP(+)</name>
        <dbReference type="ChEBI" id="CHEBI:58349"/>
    </ligand>
</feature>
<dbReference type="InterPro" id="IPR000672">
    <property type="entry name" value="THF_DH/CycHdrlase"/>
</dbReference>
<dbReference type="InterPro" id="IPR020867">
    <property type="entry name" value="THF_DH/CycHdrlase_CS"/>
</dbReference>
<dbReference type="CDD" id="cd01080">
    <property type="entry name" value="NAD_bind_m-THF_DH_Cyclohyd"/>
    <property type="match status" value="1"/>
</dbReference>
<comment type="catalytic activity">
    <reaction evidence="11">
        <text>(6R)-5,10-methylene-5,6,7,8-tetrahydrofolate + NADP(+) = (6R)-5,10-methenyltetrahydrofolate + NADPH</text>
        <dbReference type="Rhea" id="RHEA:22812"/>
        <dbReference type="ChEBI" id="CHEBI:15636"/>
        <dbReference type="ChEBI" id="CHEBI:57455"/>
        <dbReference type="ChEBI" id="CHEBI:57783"/>
        <dbReference type="ChEBI" id="CHEBI:58349"/>
        <dbReference type="EC" id="1.5.1.5"/>
    </reaction>
</comment>
<feature type="binding site" evidence="11">
    <location>
        <position position="231"/>
    </location>
    <ligand>
        <name>NADP(+)</name>
        <dbReference type="ChEBI" id="CHEBI:58349"/>
    </ligand>
</feature>
<protein>
    <recommendedName>
        <fullName evidence="11">Bifunctional protein FolD</fullName>
    </recommendedName>
    <domain>
        <recommendedName>
            <fullName evidence="11">Methylenetetrahydrofolate dehydrogenase</fullName>
            <ecNumber evidence="11">1.5.1.5</ecNumber>
        </recommendedName>
    </domain>
    <domain>
        <recommendedName>
            <fullName evidence="11">Methenyltetrahydrofolate cyclohydrolase</fullName>
            <ecNumber evidence="11">3.5.4.9</ecNumber>
        </recommendedName>
    </domain>
</protein>
<dbReference type="EMBL" id="BAAFGK010000005">
    <property type="protein sequence ID" value="GAB0058531.1"/>
    <property type="molecule type" value="Genomic_DNA"/>
</dbReference>
<evidence type="ECO:0000256" key="10">
    <source>
        <dbReference type="ARBA" id="ARBA00023268"/>
    </source>
</evidence>
<dbReference type="Pfam" id="PF00763">
    <property type="entry name" value="THF_DHG_CYH"/>
    <property type="match status" value="1"/>
</dbReference>
<feature type="domain" description="Tetrahydrofolate dehydrogenase/cyclohydrolase catalytic" evidence="12">
    <location>
        <begin position="5"/>
        <end position="120"/>
    </location>
</feature>
<comment type="pathway">
    <text evidence="1 11">One-carbon metabolism; tetrahydrofolate interconversion.</text>
</comment>
<keyword evidence="2 11" id="KW-0554">One-carbon metabolism</keyword>
<dbReference type="PANTHER" id="PTHR48099">
    <property type="entry name" value="C-1-TETRAHYDROFOLATE SYNTHASE, CYTOPLASMIC-RELATED"/>
    <property type="match status" value="1"/>
</dbReference>
<sequence>MTHVIDGKRIAADIRETLRQEVTLLRERHGIVPGLAVVIVGDDPASKVYVRMKRQACETAGIASFHHELPGDTSQEVLLALIARLNADPAVHGILTQLPLPGHISERAILEAISPFKDVDGFHPYNVGMLAIGEPLFPPCTPFGVMELLRVEGIDPKSRHVVVVGRSNIVGKPMALLMLAAHATVTICHSRSADLPALVGSADILVAAVGRPRMIPGDWIREGAVVIDVGTNRLPDGSLCGDVDFESARLKASHITPSPGGVGPMTIAMLLKNTVKSARRAHGLD</sequence>
<evidence type="ECO:0000256" key="1">
    <source>
        <dbReference type="ARBA" id="ARBA00004777"/>
    </source>
</evidence>
<keyword evidence="10 11" id="KW-0511">Multifunctional enzyme</keyword>
<dbReference type="InterPro" id="IPR036291">
    <property type="entry name" value="NAD(P)-bd_dom_sf"/>
</dbReference>
<accession>A0ABQ0CCA4</accession>
<comment type="subunit">
    <text evidence="11">Homodimer.</text>
</comment>
<organism evidence="14 15">
    <name type="scientific">Candidatus Magnetaquiglobus chichijimensis</name>
    <dbReference type="NCBI Taxonomy" id="3141448"/>
    <lineage>
        <taxon>Bacteria</taxon>
        <taxon>Pseudomonadati</taxon>
        <taxon>Pseudomonadota</taxon>
        <taxon>Magnetococcia</taxon>
        <taxon>Magnetococcales</taxon>
        <taxon>Candidatus Magnetaquicoccaceae</taxon>
        <taxon>Candidatus Magnetaquiglobus</taxon>
    </lineage>
</organism>
<comment type="caution">
    <text evidence="11">Lacks conserved residue(s) required for the propagation of feature annotation.</text>
</comment>
<keyword evidence="3 11" id="KW-0028">Amino-acid biosynthesis</keyword>
<keyword evidence="15" id="KW-1185">Reference proteome</keyword>
<comment type="caution">
    <text evidence="14">The sequence shown here is derived from an EMBL/GenBank/DDBJ whole genome shotgun (WGS) entry which is preliminary data.</text>
</comment>
<evidence type="ECO:0000256" key="7">
    <source>
        <dbReference type="ARBA" id="ARBA00023002"/>
    </source>
</evidence>
<dbReference type="PANTHER" id="PTHR48099:SF5">
    <property type="entry name" value="C-1-TETRAHYDROFOLATE SYNTHASE, CYTOPLASMIC"/>
    <property type="match status" value="1"/>
</dbReference>
<evidence type="ECO:0000313" key="14">
    <source>
        <dbReference type="EMBL" id="GAB0058531.1"/>
    </source>
</evidence>
<keyword evidence="7 11" id="KW-0560">Oxidoreductase</keyword>
<dbReference type="InterPro" id="IPR020630">
    <property type="entry name" value="THF_DH/CycHdrlase_cat_dom"/>
</dbReference>
<evidence type="ECO:0000256" key="3">
    <source>
        <dbReference type="ARBA" id="ARBA00022605"/>
    </source>
</evidence>
<evidence type="ECO:0000256" key="9">
    <source>
        <dbReference type="ARBA" id="ARBA00023167"/>
    </source>
</evidence>
<dbReference type="InterPro" id="IPR020631">
    <property type="entry name" value="THF_DH/CycHdrlase_NAD-bd_dom"/>
</dbReference>
<dbReference type="PRINTS" id="PR00085">
    <property type="entry name" value="THFDHDRGNASE"/>
</dbReference>
<dbReference type="HAMAP" id="MF_01576">
    <property type="entry name" value="THF_DHG_CYH"/>
    <property type="match status" value="1"/>
</dbReference>
<dbReference type="Gene3D" id="3.40.50.720">
    <property type="entry name" value="NAD(P)-binding Rossmann-like Domain"/>
    <property type="match status" value="1"/>
</dbReference>
<keyword evidence="6 11" id="KW-0521">NADP</keyword>
<feature type="domain" description="Tetrahydrofolate dehydrogenase/cyclohydrolase NAD(P)-binding" evidence="13">
    <location>
        <begin position="139"/>
        <end position="281"/>
    </location>
</feature>
<evidence type="ECO:0000256" key="5">
    <source>
        <dbReference type="ARBA" id="ARBA00022801"/>
    </source>
</evidence>
<dbReference type="SUPFAM" id="SSF53223">
    <property type="entry name" value="Aminoacid dehydrogenase-like, N-terminal domain"/>
    <property type="match status" value="1"/>
</dbReference>
<evidence type="ECO:0000256" key="4">
    <source>
        <dbReference type="ARBA" id="ARBA00022755"/>
    </source>
</evidence>
<comment type="function">
    <text evidence="11">Catalyzes the oxidation of 5,10-methylenetetrahydrofolate to 5,10-methenyltetrahydrofolate and then the hydrolysis of 5,10-methenyltetrahydrofolate to 10-formyltetrahydrofolate.</text>
</comment>
<comment type="similarity">
    <text evidence="11">Belongs to the tetrahydrofolate dehydrogenase/cyclohydrolase family.</text>
</comment>
<name>A0ABQ0CCA4_9PROT</name>
<reference evidence="14 15" key="2">
    <citation type="submission" date="2024-09" db="EMBL/GenBank/DDBJ databases">
        <title>Draft genome sequence of Candidatus Magnetaquicoccaceae bacterium FCR-1.</title>
        <authorList>
            <person name="Shimoshige H."/>
            <person name="Shimamura S."/>
            <person name="Taoka A."/>
            <person name="Kobayashi H."/>
            <person name="Maekawa T."/>
        </authorList>
    </citation>
    <scope>NUCLEOTIDE SEQUENCE [LARGE SCALE GENOMIC DNA]</scope>
    <source>
        <strain evidence="14 15">FCR-1</strain>
    </source>
</reference>
<dbReference type="NCBIfam" id="NF008058">
    <property type="entry name" value="PRK10792.1"/>
    <property type="match status" value="1"/>
</dbReference>
<keyword evidence="8 11" id="KW-0368">Histidine biosynthesis</keyword>
<comment type="catalytic activity">
    <reaction evidence="11">
        <text>(6R)-5,10-methenyltetrahydrofolate + H2O = (6R)-10-formyltetrahydrofolate + H(+)</text>
        <dbReference type="Rhea" id="RHEA:23700"/>
        <dbReference type="ChEBI" id="CHEBI:15377"/>
        <dbReference type="ChEBI" id="CHEBI:15378"/>
        <dbReference type="ChEBI" id="CHEBI:57455"/>
        <dbReference type="ChEBI" id="CHEBI:195366"/>
        <dbReference type="EC" id="3.5.4.9"/>
    </reaction>
</comment>
<reference evidence="14 15" key="1">
    <citation type="submission" date="2024-05" db="EMBL/GenBank/DDBJ databases">
        <authorList>
            <consortium name="Candidatus Magnetaquicoccaceae bacterium FCR-1 genome sequencing consortium"/>
            <person name="Shimoshige H."/>
            <person name="Shimamura S."/>
            <person name="Taoka A."/>
            <person name="Kobayashi H."/>
            <person name="Maekawa T."/>
        </authorList>
    </citation>
    <scope>NUCLEOTIDE SEQUENCE [LARGE SCALE GENOMIC DNA]</scope>
    <source>
        <strain evidence="14 15">FCR-1</strain>
    </source>
</reference>
<evidence type="ECO:0000313" key="15">
    <source>
        <dbReference type="Proteomes" id="UP001628193"/>
    </source>
</evidence>
<evidence type="ECO:0000256" key="6">
    <source>
        <dbReference type="ARBA" id="ARBA00022857"/>
    </source>
</evidence>
<keyword evidence="4 11" id="KW-0658">Purine biosynthesis</keyword>
<evidence type="ECO:0000259" key="12">
    <source>
        <dbReference type="Pfam" id="PF00763"/>
    </source>
</evidence>
<evidence type="ECO:0000256" key="2">
    <source>
        <dbReference type="ARBA" id="ARBA00022563"/>
    </source>
</evidence>
<gene>
    <name evidence="11 14" type="primary">folD</name>
    <name evidence="14" type="ORF">SIID45300_02882</name>
</gene>
<dbReference type="Gene3D" id="3.40.50.10860">
    <property type="entry name" value="Leucine Dehydrogenase, chain A, domain 1"/>
    <property type="match status" value="1"/>
</dbReference>
<dbReference type="Pfam" id="PF02882">
    <property type="entry name" value="THF_DHG_CYH_C"/>
    <property type="match status" value="1"/>
</dbReference>
<proteinExistence type="inferred from homology"/>
<evidence type="ECO:0000256" key="11">
    <source>
        <dbReference type="HAMAP-Rule" id="MF_01576"/>
    </source>
</evidence>
<dbReference type="EC" id="3.5.4.9" evidence="11"/>
<keyword evidence="9 11" id="KW-0486">Methionine biosynthesis</keyword>
<dbReference type="NCBIfam" id="NF010783">
    <property type="entry name" value="PRK14186.1"/>
    <property type="match status" value="1"/>
</dbReference>
<evidence type="ECO:0000259" key="13">
    <source>
        <dbReference type="Pfam" id="PF02882"/>
    </source>
</evidence>